<dbReference type="PANTHER" id="PTHR31623:SF70">
    <property type="entry name" value="TRANSFERASE, CHLORAMPHENICOL ACETYLTRANSFERASE-LIKE DOMAIN PROTEIN"/>
    <property type="match status" value="1"/>
</dbReference>
<accession>A0A830BKN6</accession>
<keyword evidence="5" id="KW-1185">Reference proteome</keyword>
<dbReference type="GO" id="GO:0016746">
    <property type="term" value="F:acyltransferase activity"/>
    <property type="evidence" value="ECO:0007669"/>
    <property type="project" value="UniProtKB-KW"/>
</dbReference>
<proteinExistence type="inferred from homology"/>
<dbReference type="AlphaFoldDB" id="A0A830BKN6"/>
<dbReference type="PANTHER" id="PTHR31623">
    <property type="entry name" value="F21J9.9"/>
    <property type="match status" value="1"/>
</dbReference>
<evidence type="ECO:0000256" key="3">
    <source>
        <dbReference type="ARBA" id="ARBA00023315"/>
    </source>
</evidence>
<name>A0A830BKN6_9LAMI</name>
<comment type="caution">
    <text evidence="4">The sequence shown here is derived from an EMBL/GenBank/DDBJ whole genome shotgun (WGS) entry which is preliminary data.</text>
</comment>
<evidence type="ECO:0000313" key="5">
    <source>
        <dbReference type="Proteomes" id="UP000653305"/>
    </source>
</evidence>
<organism evidence="4 5">
    <name type="scientific">Phtheirospermum japonicum</name>
    <dbReference type="NCBI Taxonomy" id="374723"/>
    <lineage>
        <taxon>Eukaryota</taxon>
        <taxon>Viridiplantae</taxon>
        <taxon>Streptophyta</taxon>
        <taxon>Embryophyta</taxon>
        <taxon>Tracheophyta</taxon>
        <taxon>Spermatophyta</taxon>
        <taxon>Magnoliopsida</taxon>
        <taxon>eudicotyledons</taxon>
        <taxon>Gunneridae</taxon>
        <taxon>Pentapetalae</taxon>
        <taxon>asterids</taxon>
        <taxon>lamiids</taxon>
        <taxon>Lamiales</taxon>
        <taxon>Orobanchaceae</taxon>
        <taxon>Orobanchaceae incertae sedis</taxon>
        <taxon>Phtheirospermum</taxon>
    </lineage>
</organism>
<keyword evidence="2 4" id="KW-0808">Transferase</keyword>
<dbReference type="EMBL" id="BMAC01000101">
    <property type="protein sequence ID" value="GFP85244.1"/>
    <property type="molecule type" value="Genomic_DNA"/>
</dbReference>
<dbReference type="InterPro" id="IPR023213">
    <property type="entry name" value="CAT-like_dom_sf"/>
</dbReference>
<evidence type="ECO:0000256" key="1">
    <source>
        <dbReference type="ARBA" id="ARBA00009861"/>
    </source>
</evidence>
<dbReference type="Gene3D" id="3.30.559.10">
    <property type="entry name" value="Chloramphenicol acetyltransferase-like domain"/>
    <property type="match status" value="2"/>
</dbReference>
<protein>
    <submittedName>
        <fullName evidence="4">Pelargonidin 3-o-(6-caffeoylglucoside) 5-o-(6-o-malonylglucoside) 4'''-malonyltransferase</fullName>
    </submittedName>
</protein>
<gene>
    <name evidence="4" type="ORF">PHJA_000668100</name>
</gene>
<reference evidence="4" key="1">
    <citation type="submission" date="2020-07" db="EMBL/GenBank/DDBJ databases">
        <title>Ethylene signaling mediates host invasion by parasitic plants.</title>
        <authorList>
            <person name="Yoshida S."/>
        </authorList>
    </citation>
    <scope>NUCLEOTIDE SEQUENCE</scope>
    <source>
        <strain evidence="4">Okayama</strain>
    </source>
</reference>
<keyword evidence="3" id="KW-0012">Acyltransferase</keyword>
<evidence type="ECO:0000256" key="2">
    <source>
        <dbReference type="ARBA" id="ARBA00022679"/>
    </source>
</evidence>
<dbReference type="Proteomes" id="UP000653305">
    <property type="component" value="Unassembled WGS sequence"/>
</dbReference>
<dbReference type="Pfam" id="PF02458">
    <property type="entry name" value="Transferase"/>
    <property type="match status" value="2"/>
</dbReference>
<evidence type="ECO:0000313" key="4">
    <source>
        <dbReference type="EMBL" id="GFP85244.1"/>
    </source>
</evidence>
<dbReference type="OrthoDB" id="671439at2759"/>
<comment type="similarity">
    <text evidence="1">Belongs to the plant acyltransferase family.</text>
</comment>
<sequence>MKANVISTKLIKPCTPTPQNLSKYKISLTEELVPPMNFSVILFYPANPNPKPTILTQLQESLSKILPQFYPFAGRYIKKDHSINCNDEGAEFVEAEATTIEMNDFISKTKNDQLNILLSRQTLDADKPTDPLLSVQITHFKCGGVSISISLSHRISDASSLGTFIAAWSNANNNNNNNKPIIPSFDSPSVFPGINLEYDIEPPPNNTVIKRLLFNKEAISSLRSKLRPNEFISRAMIGVEIAKKGKSRDCVICQAVNIRERTIPPLPKHSCGYLVIQSFSECNMAADIGFEELVNTLGDAINKTVNSCAELMSLGQDERVKFVLDPVMNFMKRPERGETKIMWFTDWSKFGFYEADFGWGNKPVWVGIGSVPSENLGLFMNNKEGDGIEAWVFLNQNDVPYFEKDEYMKLFITA</sequence>